<evidence type="ECO:0000313" key="2">
    <source>
        <dbReference type="Proteomes" id="UP000229112"/>
    </source>
</evidence>
<gene>
    <name evidence="1" type="ORF">COU06_02525</name>
</gene>
<feature type="non-terminal residue" evidence="1">
    <location>
        <position position="1"/>
    </location>
</feature>
<accession>A0A2M6WJJ1</accession>
<dbReference type="Proteomes" id="UP000229112">
    <property type="component" value="Unassembled WGS sequence"/>
</dbReference>
<name>A0A2M6WJJ1_9BACT</name>
<organism evidence="1 2">
    <name type="scientific">Candidatus Harrisonbacteria bacterium CG10_big_fil_rev_8_21_14_0_10_38_8</name>
    <dbReference type="NCBI Taxonomy" id="1974582"/>
    <lineage>
        <taxon>Bacteria</taxon>
        <taxon>Candidatus Harrisoniibacteriota</taxon>
    </lineage>
</organism>
<protein>
    <recommendedName>
        <fullName evidence="3">DUF4325 domain-containing protein</fullName>
    </recommendedName>
</protein>
<dbReference type="AlphaFoldDB" id="A0A2M6WJJ1"/>
<proteinExistence type="predicted"/>
<dbReference type="EMBL" id="PFAY01000024">
    <property type="protein sequence ID" value="PIT92952.1"/>
    <property type="molecule type" value="Genomic_DNA"/>
</dbReference>
<reference evidence="2" key="1">
    <citation type="submission" date="2017-09" db="EMBL/GenBank/DDBJ databases">
        <title>Depth-based differentiation of microbial function through sediment-hosted aquifers and enrichment of novel symbionts in the deep terrestrial subsurface.</title>
        <authorList>
            <person name="Probst A.J."/>
            <person name="Ladd B."/>
            <person name="Jarett J.K."/>
            <person name="Geller-Mcgrath D.E."/>
            <person name="Sieber C.M.K."/>
            <person name="Emerson J.B."/>
            <person name="Anantharaman K."/>
            <person name="Thomas B.C."/>
            <person name="Malmstrom R."/>
            <person name="Stieglmeier M."/>
            <person name="Klingl A."/>
            <person name="Woyke T."/>
            <person name="Ryan C.M."/>
            <person name="Banfield J.F."/>
        </authorList>
    </citation>
    <scope>NUCLEOTIDE SEQUENCE [LARGE SCALE GENOMIC DNA]</scope>
</reference>
<evidence type="ECO:0008006" key="3">
    <source>
        <dbReference type="Google" id="ProtNLM"/>
    </source>
</evidence>
<comment type="caution">
    <text evidence="1">The sequence shown here is derived from an EMBL/GenBank/DDBJ whole genome shotgun (WGS) entry which is preliminary data.</text>
</comment>
<evidence type="ECO:0000313" key="1">
    <source>
        <dbReference type="EMBL" id="PIT92952.1"/>
    </source>
</evidence>
<sequence>FGNILLSRPSGLEAFNAIRPDINPLETIEIDFEGVLTVAPSWLDEFLIQLANYTNGNVELLPTENPSVLFTLPVLSMAREDNVSLVAKRAIKRMNSLKK</sequence>